<comment type="function">
    <text evidence="11 12">Key component of the proton channel; it plays a direct role in the translocation of protons across the membrane.</text>
</comment>
<feature type="transmembrane region" description="Helical" evidence="11">
    <location>
        <begin position="20"/>
        <end position="37"/>
    </location>
</feature>
<comment type="similarity">
    <text evidence="2 11 12">Belongs to the ATPase A chain family.</text>
</comment>
<evidence type="ECO:0000256" key="1">
    <source>
        <dbReference type="ARBA" id="ARBA00004141"/>
    </source>
</evidence>
<proteinExistence type="inferred from homology"/>
<evidence type="ECO:0000256" key="12">
    <source>
        <dbReference type="RuleBase" id="RU000483"/>
    </source>
</evidence>
<evidence type="ECO:0000256" key="6">
    <source>
        <dbReference type="ARBA" id="ARBA00022781"/>
    </source>
</evidence>
<evidence type="ECO:0000256" key="3">
    <source>
        <dbReference type="ARBA" id="ARBA00022448"/>
    </source>
</evidence>
<evidence type="ECO:0000256" key="5">
    <source>
        <dbReference type="ARBA" id="ARBA00022692"/>
    </source>
</evidence>
<keyword evidence="4 11" id="KW-0138">CF(0)</keyword>
<evidence type="ECO:0000256" key="9">
    <source>
        <dbReference type="ARBA" id="ARBA00023136"/>
    </source>
</evidence>
<keyword evidence="8 11" id="KW-0406">Ion transport</keyword>
<dbReference type="InterPro" id="IPR000568">
    <property type="entry name" value="ATP_synth_F0_asu"/>
</dbReference>
<evidence type="ECO:0000313" key="13">
    <source>
        <dbReference type="EMBL" id="MFD1735199.1"/>
    </source>
</evidence>
<dbReference type="PRINTS" id="PR00123">
    <property type="entry name" value="ATPASEA"/>
</dbReference>
<comment type="subcellular location">
    <subcellularLocation>
        <location evidence="11 12">Cell membrane</location>
        <topology evidence="11 12">Multi-pass membrane protein</topology>
    </subcellularLocation>
    <subcellularLocation>
        <location evidence="1">Membrane</location>
        <topology evidence="1">Multi-pass membrane protein</topology>
    </subcellularLocation>
</comment>
<dbReference type="InterPro" id="IPR023011">
    <property type="entry name" value="ATP_synth_F0_asu_AS"/>
</dbReference>
<dbReference type="InterPro" id="IPR035908">
    <property type="entry name" value="F0_ATP_A_sf"/>
</dbReference>
<feature type="transmembrane region" description="Helical" evidence="11">
    <location>
        <begin position="214"/>
        <end position="239"/>
    </location>
</feature>
<feature type="transmembrane region" description="Helical" evidence="11">
    <location>
        <begin position="172"/>
        <end position="194"/>
    </location>
</feature>
<keyword evidence="3 11" id="KW-0813">Transport</keyword>
<evidence type="ECO:0000256" key="2">
    <source>
        <dbReference type="ARBA" id="ARBA00006810"/>
    </source>
</evidence>
<dbReference type="NCBIfam" id="TIGR01131">
    <property type="entry name" value="ATP_synt_6_or_A"/>
    <property type="match status" value="1"/>
</dbReference>
<keyword evidence="9 11" id="KW-0472">Membrane</keyword>
<evidence type="ECO:0000256" key="7">
    <source>
        <dbReference type="ARBA" id="ARBA00022989"/>
    </source>
</evidence>
<dbReference type="Gene3D" id="1.20.120.220">
    <property type="entry name" value="ATP synthase, F0 complex, subunit A"/>
    <property type="match status" value="1"/>
</dbReference>
<evidence type="ECO:0000256" key="8">
    <source>
        <dbReference type="ARBA" id="ARBA00023065"/>
    </source>
</evidence>
<comment type="caution">
    <text evidence="13">The sequence shown here is derived from an EMBL/GenBank/DDBJ whole genome shotgun (WGS) entry which is preliminary data.</text>
</comment>
<dbReference type="HAMAP" id="MF_01393">
    <property type="entry name" value="ATP_synth_a_bact"/>
    <property type="match status" value="1"/>
</dbReference>
<dbReference type="NCBIfam" id="NF004479">
    <property type="entry name" value="PRK05815.1-4"/>
    <property type="match status" value="1"/>
</dbReference>
<dbReference type="EMBL" id="JBHUEM010000001">
    <property type="protein sequence ID" value="MFD1735199.1"/>
    <property type="molecule type" value="Genomic_DNA"/>
</dbReference>
<reference evidence="14" key="1">
    <citation type="journal article" date="2019" name="Int. J. Syst. Evol. Microbiol.">
        <title>The Global Catalogue of Microorganisms (GCM) 10K type strain sequencing project: providing services to taxonomists for standard genome sequencing and annotation.</title>
        <authorList>
            <consortium name="The Broad Institute Genomics Platform"/>
            <consortium name="The Broad Institute Genome Sequencing Center for Infectious Disease"/>
            <person name="Wu L."/>
            <person name="Ma J."/>
        </authorList>
    </citation>
    <scope>NUCLEOTIDE SEQUENCE [LARGE SCALE GENOMIC DNA]</scope>
    <source>
        <strain evidence="14">CCUG 49339</strain>
    </source>
</reference>
<keyword evidence="14" id="KW-1185">Reference proteome</keyword>
<sequence>MEHTAPRVEFLGLWFNLSNVMMTTITAVIVFIIAIIATRSLSMRPTGAQNFFEWIMDFVRNIIKSTMDWNTGGRFLTLGVTLLMYIFVANMLGLPFAIVDEGKHELWWKSPTADPIITLTLAVMVVALSHFYGVKMKGAGEYGKDYFKPFPVFLPIKIIEEFANTLTLGLRLYGNIFAGEILLGLLAGLATNGYLESMGSGILGTIMSAIPMLIWQGFSIFVGAIQAFIFVMLTMVYLAHKVSHDH</sequence>
<keyword evidence="11" id="KW-1003">Cell membrane</keyword>
<dbReference type="RefSeq" id="WP_377926291.1">
    <property type="nucleotide sequence ID" value="NZ_JBHUEM010000001.1"/>
</dbReference>
<protein>
    <recommendedName>
        <fullName evidence="11 12">ATP synthase subunit a</fullName>
    </recommendedName>
    <alternativeName>
        <fullName evidence="11">ATP synthase F0 sector subunit a</fullName>
    </alternativeName>
    <alternativeName>
        <fullName evidence="11">F-ATPase subunit 6</fullName>
    </alternativeName>
</protein>
<accession>A0ABW4LJ85</accession>
<evidence type="ECO:0000256" key="11">
    <source>
        <dbReference type="HAMAP-Rule" id="MF_01393"/>
    </source>
</evidence>
<gene>
    <name evidence="11 13" type="primary">atpB</name>
    <name evidence="13" type="ORF">ACFSCX_01350</name>
</gene>
<dbReference type="SUPFAM" id="SSF81336">
    <property type="entry name" value="F1F0 ATP synthase subunit A"/>
    <property type="match status" value="1"/>
</dbReference>
<dbReference type="Proteomes" id="UP001597214">
    <property type="component" value="Unassembled WGS sequence"/>
</dbReference>
<keyword evidence="6 11" id="KW-0375">Hydrogen ion transport</keyword>
<keyword evidence="7 11" id="KW-1133">Transmembrane helix</keyword>
<feature type="transmembrane region" description="Helical" evidence="11">
    <location>
        <begin position="116"/>
        <end position="134"/>
    </location>
</feature>
<evidence type="ECO:0000313" key="14">
    <source>
        <dbReference type="Proteomes" id="UP001597214"/>
    </source>
</evidence>
<feature type="transmembrane region" description="Helical" evidence="11">
    <location>
        <begin position="75"/>
        <end position="96"/>
    </location>
</feature>
<evidence type="ECO:0000256" key="10">
    <source>
        <dbReference type="ARBA" id="ARBA00023310"/>
    </source>
</evidence>
<dbReference type="PROSITE" id="PS00449">
    <property type="entry name" value="ATPASE_A"/>
    <property type="match status" value="1"/>
</dbReference>
<dbReference type="PANTHER" id="PTHR42823">
    <property type="entry name" value="ATP SYNTHASE SUBUNIT A, CHLOROPLASTIC"/>
    <property type="match status" value="1"/>
</dbReference>
<dbReference type="CDD" id="cd00310">
    <property type="entry name" value="ATP-synt_Fo_a_6"/>
    <property type="match status" value="1"/>
</dbReference>
<organism evidence="13 14">
    <name type="scientific">Bacillus salitolerans</name>
    <dbReference type="NCBI Taxonomy" id="1437434"/>
    <lineage>
        <taxon>Bacteria</taxon>
        <taxon>Bacillati</taxon>
        <taxon>Bacillota</taxon>
        <taxon>Bacilli</taxon>
        <taxon>Bacillales</taxon>
        <taxon>Bacillaceae</taxon>
        <taxon>Bacillus</taxon>
    </lineage>
</organism>
<evidence type="ECO:0000256" key="4">
    <source>
        <dbReference type="ARBA" id="ARBA00022547"/>
    </source>
</evidence>
<dbReference type="InterPro" id="IPR045082">
    <property type="entry name" value="ATP_syn_F0_a_bact/chloroplast"/>
</dbReference>
<dbReference type="Pfam" id="PF00119">
    <property type="entry name" value="ATP-synt_A"/>
    <property type="match status" value="1"/>
</dbReference>
<keyword evidence="5 11" id="KW-0812">Transmembrane</keyword>
<name>A0ABW4LJ85_9BACI</name>
<keyword evidence="10 11" id="KW-0066">ATP synthesis</keyword>
<dbReference type="PANTHER" id="PTHR42823:SF3">
    <property type="entry name" value="ATP SYNTHASE SUBUNIT A, CHLOROPLASTIC"/>
    <property type="match status" value="1"/>
</dbReference>